<keyword evidence="3" id="KW-1185">Reference proteome</keyword>
<feature type="region of interest" description="Disordered" evidence="1">
    <location>
        <begin position="60"/>
        <end position="85"/>
    </location>
</feature>
<sequence>MPITREESDAWLIMQGDTQERLDRIHAEADAMRARLEAEGRGPSTAWEPVSSDDEEFEAIRPMTPPMSPPCTPRGKSLTYPRVPWDQDLNFTTGATSKENESVNMEIQRPKMGDTPLQNIHPAPSTSPQLRARKVQRQRQRRTLLPVSGRATRSKASKTVTFYELTHDNKTSQRVSSIAPMGPPKSRGLKQPNKSSPQPKPRSAYRVQKR</sequence>
<dbReference type="GeneID" id="59284951"/>
<gene>
    <name evidence="2" type="ORF">HO173_003283</name>
</gene>
<dbReference type="EMBL" id="JACCJC010000008">
    <property type="protein sequence ID" value="KAF6238776.1"/>
    <property type="molecule type" value="Genomic_DNA"/>
</dbReference>
<comment type="caution">
    <text evidence="2">The sequence shown here is derived from an EMBL/GenBank/DDBJ whole genome shotgun (WGS) entry which is preliminary data.</text>
</comment>
<protein>
    <submittedName>
        <fullName evidence="2">Uncharacterized protein</fullName>
    </submittedName>
</protein>
<reference evidence="2 3" key="1">
    <citation type="journal article" date="2020" name="Genomics">
        <title>Complete, high-quality genomes from long-read metagenomic sequencing of two wolf lichen thalli reveals enigmatic genome architecture.</title>
        <authorList>
            <person name="McKenzie S.K."/>
            <person name="Walston R.F."/>
            <person name="Allen J.L."/>
        </authorList>
    </citation>
    <scope>NUCLEOTIDE SEQUENCE [LARGE SCALE GENOMIC DNA]</scope>
    <source>
        <strain evidence="2">WasteWater2</strain>
    </source>
</reference>
<dbReference type="Proteomes" id="UP000578531">
    <property type="component" value="Unassembled WGS sequence"/>
</dbReference>
<feature type="region of interest" description="Disordered" evidence="1">
    <location>
        <begin position="112"/>
        <end position="210"/>
    </location>
</feature>
<evidence type="ECO:0000256" key="1">
    <source>
        <dbReference type="SAM" id="MobiDB-lite"/>
    </source>
</evidence>
<feature type="compositionally biased region" description="Pro residues" evidence="1">
    <location>
        <begin position="63"/>
        <end position="72"/>
    </location>
</feature>
<evidence type="ECO:0000313" key="2">
    <source>
        <dbReference type="EMBL" id="KAF6238776.1"/>
    </source>
</evidence>
<organism evidence="2 3">
    <name type="scientific">Letharia columbiana</name>
    <dbReference type="NCBI Taxonomy" id="112416"/>
    <lineage>
        <taxon>Eukaryota</taxon>
        <taxon>Fungi</taxon>
        <taxon>Dikarya</taxon>
        <taxon>Ascomycota</taxon>
        <taxon>Pezizomycotina</taxon>
        <taxon>Lecanoromycetes</taxon>
        <taxon>OSLEUM clade</taxon>
        <taxon>Lecanoromycetidae</taxon>
        <taxon>Lecanorales</taxon>
        <taxon>Lecanorineae</taxon>
        <taxon>Parmeliaceae</taxon>
        <taxon>Letharia</taxon>
    </lineage>
</organism>
<proteinExistence type="predicted"/>
<accession>A0A8H6G1I9</accession>
<dbReference type="AlphaFoldDB" id="A0A8H6G1I9"/>
<evidence type="ECO:0000313" key="3">
    <source>
        <dbReference type="Proteomes" id="UP000578531"/>
    </source>
</evidence>
<dbReference type="OrthoDB" id="5393692at2759"/>
<name>A0A8H6G1I9_9LECA</name>
<dbReference type="RefSeq" id="XP_037168075.1">
    <property type="nucleotide sequence ID" value="XM_037305210.1"/>
</dbReference>
<feature type="compositionally biased region" description="Basic residues" evidence="1">
    <location>
        <begin position="131"/>
        <end position="142"/>
    </location>
</feature>